<evidence type="ECO:0000256" key="1">
    <source>
        <dbReference type="SAM" id="MobiDB-lite"/>
    </source>
</evidence>
<feature type="region of interest" description="Disordered" evidence="1">
    <location>
        <begin position="1"/>
        <end position="84"/>
    </location>
</feature>
<sequence length="256" mass="28410">MEKREERCRSPGRGGHHHRGGHHSPGRGGHRGGHGHSPDHHHGHHHGHHSPGHHGDGSGSGSHSPSPEPQSGSHGQTGHGPVVSGQPCSGPPCFPPTVDIYRSFNGQFCDHFYTVDLTEHFKAVQHLGYANEGIVGRVLADPNSIPPCPRLKPLYRLWNGDIRDHFYTTDEEERQNAISRLGYTDEGILGYCVIPAHATNPTPESDENCCGTKKALHRFYNEKGKDHFYTASEEEKEHVISALHDYKYEGVQCYLW</sequence>
<keyword evidence="3" id="KW-1185">Reference proteome</keyword>
<dbReference type="Pfam" id="PF18885">
    <property type="entry name" value="DUF5648"/>
    <property type="match status" value="2"/>
</dbReference>
<evidence type="ECO:0000313" key="4">
    <source>
        <dbReference type="WBParaSite" id="PSAMB.scaffold242size62273.g3874.t1"/>
    </source>
</evidence>
<organism evidence="3 4">
    <name type="scientific">Plectus sambesii</name>
    <dbReference type="NCBI Taxonomy" id="2011161"/>
    <lineage>
        <taxon>Eukaryota</taxon>
        <taxon>Metazoa</taxon>
        <taxon>Ecdysozoa</taxon>
        <taxon>Nematoda</taxon>
        <taxon>Chromadorea</taxon>
        <taxon>Plectida</taxon>
        <taxon>Plectina</taxon>
        <taxon>Plectoidea</taxon>
        <taxon>Plectidae</taxon>
        <taxon>Plectus</taxon>
    </lineage>
</organism>
<feature type="compositionally biased region" description="Low complexity" evidence="1">
    <location>
        <begin position="61"/>
        <end position="74"/>
    </location>
</feature>
<dbReference type="WBParaSite" id="PSAMB.scaffold242size62273.g3874.t1">
    <property type="protein sequence ID" value="PSAMB.scaffold242size62273.g3874.t1"/>
    <property type="gene ID" value="PSAMB.scaffold242size62273.g3874"/>
</dbReference>
<proteinExistence type="predicted"/>
<evidence type="ECO:0000313" key="3">
    <source>
        <dbReference type="Proteomes" id="UP000887566"/>
    </source>
</evidence>
<feature type="compositionally biased region" description="Basic residues" evidence="1">
    <location>
        <begin position="14"/>
        <end position="52"/>
    </location>
</feature>
<feature type="domain" description="DUF5648" evidence="2">
    <location>
        <begin position="209"/>
        <end position="255"/>
    </location>
</feature>
<protein>
    <recommendedName>
        <fullName evidence="2">DUF5648 domain-containing protein</fullName>
    </recommendedName>
</protein>
<dbReference type="AlphaFoldDB" id="A0A914VSV2"/>
<reference evidence="4" key="1">
    <citation type="submission" date="2022-11" db="UniProtKB">
        <authorList>
            <consortium name="WormBaseParasite"/>
        </authorList>
    </citation>
    <scope>IDENTIFICATION</scope>
</reference>
<accession>A0A914VSV2</accession>
<dbReference type="Proteomes" id="UP000887566">
    <property type="component" value="Unplaced"/>
</dbReference>
<dbReference type="InterPro" id="IPR043708">
    <property type="entry name" value="DUF5648"/>
</dbReference>
<evidence type="ECO:0000259" key="2">
    <source>
        <dbReference type="Pfam" id="PF18885"/>
    </source>
</evidence>
<name>A0A914VSV2_9BILA</name>
<feature type="domain" description="DUF5648" evidence="2">
    <location>
        <begin position="97"/>
        <end position="192"/>
    </location>
</feature>